<dbReference type="AlphaFoldDB" id="A0A7G9RMA7"/>
<dbReference type="GO" id="GO:0016020">
    <property type="term" value="C:membrane"/>
    <property type="evidence" value="ECO:0007669"/>
    <property type="project" value="UniProtKB-SubCell"/>
</dbReference>
<dbReference type="InterPro" id="IPR037185">
    <property type="entry name" value="EmrE-like"/>
</dbReference>
<evidence type="ECO:0000256" key="3">
    <source>
        <dbReference type="ARBA" id="ARBA00022692"/>
    </source>
</evidence>
<feature type="domain" description="EamA" evidence="7">
    <location>
        <begin position="150"/>
        <end position="282"/>
    </location>
</feature>
<dbReference type="Gene3D" id="1.10.3730.20">
    <property type="match status" value="1"/>
</dbReference>
<dbReference type="EMBL" id="CP060714">
    <property type="protein sequence ID" value="QNN56732.1"/>
    <property type="molecule type" value="Genomic_DNA"/>
</dbReference>
<proteinExistence type="inferred from homology"/>
<evidence type="ECO:0000256" key="1">
    <source>
        <dbReference type="ARBA" id="ARBA00004141"/>
    </source>
</evidence>
<reference evidence="8 9" key="1">
    <citation type="submission" date="2020-08" db="EMBL/GenBank/DDBJ databases">
        <title>Genome sequence of Diaphorobacter ruginosibacter DSM 27467T.</title>
        <authorList>
            <person name="Hyun D.-W."/>
            <person name="Bae J.-W."/>
        </authorList>
    </citation>
    <scope>NUCLEOTIDE SEQUENCE [LARGE SCALE GENOMIC DNA]</scope>
    <source>
        <strain evidence="8 9">DSM 27467</strain>
    </source>
</reference>
<evidence type="ECO:0000259" key="7">
    <source>
        <dbReference type="Pfam" id="PF00892"/>
    </source>
</evidence>
<organism evidence="8 9">
    <name type="scientific">Diaphorobacter ruginosibacter</name>
    <dbReference type="NCBI Taxonomy" id="1715720"/>
    <lineage>
        <taxon>Bacteria</taxon>
        <taxon>Pseudomonadati</taxon>
        <taxon>Pseudomonadota</taxon>
        <taxon>Betaproteobacteria</taxon>
        <taxon>Burkholderiales</taxon>
        <taxon>Comamonadaceae</taxon>
        <taxon>Diaphorobacter</taxon>
    </lineage>
</organism>
<protein>
    <submittedName>
        <fullName evidence="8">DMT family transporter</fullName>
    </submittedName>
</protein>
<sequence length="311" mass="33485">MNYLFPLMAVLIWSVNTVVSKQAATSIHPAEIGFLRWLVAAVLLTPMLLPGVIRNWKSIRPQLPRILVLGMLGMVIYQTLAYFAAGFTTATHMGIILCLSPLMVLAISVGVLGQPLTWGGALGSLIALAGVVHVVTNGEPQVLFAQGFNRGDVLMIVAALAYAIYNILLKRWRMSPAIPTFQLLYLQMLVAVVAQLPVYLASEKTGINADNWALVAFAGTMASIAAPALWMTAVSRLGPNRSSIFFNLTPISTAIVASLWLDEHLHAYHWVGGALTIAGVVLAEKWITPLSRTRKATGSSMAARPGNMDTP</sequence>
<dbReference type="SUPFAM" id="SSF103481">
    <property type="entry name" value="Multidrug resistance efflux transporter EmrE"/>
    <property type="match status" value="2"/>
</dbReference>
<keyword evidence="4 6" id="KW-1133">Transmembrane helix</keyword>
<keyword evidence="9" id="KW-1185">Reference proteome</keyword>
<dbReference type="Proteomes" id="UP000515811">
    <property type="component" value="Chromosome"/>
</dbReference>
<feature type="transmembrane region" description="Helical" evidence="6">
    <location>
        <begin position="244"/>
        <end position="261"/>
    </location>
</feature>
<dbReference type="InterPro" id="IPR050638">
    <property type="entry name" value="AA-Vitamin_Transporters"/>
</dbReference>
<feature type="transmembrane region" description="Helical" evidence="6">
    <location>
        <begin position="90"/>
        <end position="109"/>
    </location>
</feature>
<feature type="transmembrane region" description="Helical" evidence="6">
    <location>
        <begin position="212"/>
        <end position="232"/>
    </location>
</feature>
<feature type="transmembrane region" description="Helical" evidence="6">
    <location>
        <begin position="148"/>
        <end position="169"/>
    </location>
</feature>
<gene>
    <name evidence="8" type="ORF">H9K76_19805</name>
</gene>
<dbReference type="PANTHER" id="PTHR32322:SF2">
    <property type="entry name" value="EAMA DOMAIN-CONTAINING PROTEIN"/>
    <property type="match status" value="1"/>
</dbReference>
<keyword evidence="5 6" id="KW-0472">Membrane</keyword>
<feature type="transmembrane region" description="Helical" evidence="6">
    <location>
        <begin position="33"/>
        <end position="53"/>
    </location>
</feature>
<evidence type="ECO:0000256" key="6">
    <source>
        <dbReference type="SAM" id="Phobius"/>
    </source>
</evidence>
<dbReference type="InterPro" id="IPR000620">
    <property type="entry name" value="EamA_dom"/>
</dbReference>
<evidence type="ECO:0000313" key="9">
    <source>
        <dbReference type="Proteomes" id="UP000515811"/>
    </source>
</evidence>
<feature type="transmembrane region" description="Helical" evidence="6">
    <location>
        <begin position="65"/>
        <end position="84"/>
    </location>
</feature>
<feature type="domain" description="EamA" evidence="7">
    <location>
        <begin position="4"/>
        <end position="135"/>
    </location>
</feature>
<evidence type="ECO:0000256" key="5">
    <source>
        <dbReference type="ARBA" id="ARBA00023136"/>
    </source>
</evidence>
<feature type="transmembrane region" description="Helical" evidence="6">
    <location>
        <begin position="181"/>
        <end position="200"/>
    </location>
</feature>
<dbReference type="KEGG" id="drg:H9K76_19805"/>
<comment type="similarity">
    <text evidence="2">Belongs to the EamA transporter family.</text>
</comment>
<comment type="subcellular location">
    <subcellularLocation>
        <location evidence="1">Membrane</location>
        <topology evidence="1">Multi-pass membrane protein</topology>
    </subcellularLocation>
</comment>
<accession>A0A7G9RMA7</accession>
<keyword evidence="3 6" id="KW-0812">Transmembrane</keyword>
<feature type="transmembrane region" description="Helical" evidence="6">
    <location>
        <begin position="116"/>
        <end position="136"/>
    </location>
</feature>
<evidence type="ECO:0000256" key="2">
    <source>
        <dbReference type="ARBA" id="ARBA00007362"/>
    </source>
</evidence>
<dbReference type="RefSeq" id="WP_187596998.1">
    <property type="nucleotide sequence ID" value="NZ_CP060714.1"/>
</dbReference>
<evidence type="ECO:0000256" key="4">
    <source>
        <dbReference type="ARBA" id="ARBA00022989"/>
    </source>
</evidence>
<name>A0A7G9RMA7_9BURK</name>
<evidence type="ECO:0000313" key="8">
    <source>
        <dbReference type="EMBL" id="QNN56732.1"/>
    </source>
</evidence>
<feature type="transmembrane region" description="Helical" evidence="6">
    <location>
        <begin position="267"/>
        <end position="287"/>
    </location>
</feature>
<dbReference type="Pfam" id="PF00892">
    <property type="entry name" value="EamA"/>
    <property type="match status" value="2"/>
</dbReference>
<dbReference type="PANTHER" id="PTHR32322">
    <property type="entry name" value="INNER MEMBRANE TRANSPORTER"/>
    <property type="match status" value="1"/>
</dbReference>